<feature type="coiled-coil region" evidence="1">
    <location>
        <begin position="104"/>
        <end position="152"/>
    </location>
</feature>
<sequence length="502" mass="55535">MSSDSEIEPPETRKRKTNRRRTATYSSSASDLSDLDSAYDEHSSIKTHSSRNHEEDNRKRKRTPTDVSKSLGVGVSASDAQNPSRSSKQRATTKMDPRALARIRVKAQERRDKQKKLLDNLQTSAWNLRKEKDRLTAENVELEEKVRWARSLSLLVGGGVADAYPTPTTASELWSSSSLPPAPIQQRTFLPASSSAKTEDAGTALHLNTVDDLIRLRRTVPTASADGASSLANTMYLYSRSNQGASLGSVGSNPMAMAEMIERFPQAQANLNRLLFDTSTSTLKPSSNAQFSRYHTTAAALARNNDFLADIDIERQRLLQSEMLLQAVRNPYSVRSSIPQQLELEARIRIQQQLQQSQRDSIGIGGFGLAMTTMPSQRLFGVSHDHLSQLLIAERYNTLANLNSIPKSYLTQQKQERLRMLQLQTAMQGGAAMSQHPNTLLSSSNLSSLLMPTPVEVRLQNLSALTSQVPLPSHRFRQQQEQISEGNGRPASKGDGPKKTGN</sequence>
<evidence type="ECO:0000313" key="3">
    <source>
        <dbReference type="EMBL" id="EED95662.1"/>
    </source>
</evidence>
<dbReference type="GeneID" id="7442868"/>
<reference evidence="3 4" key="1">
    <citation type="journal article" date="2004" name="Science">
        <title>The genome of the diatom Thalassiosira pseudonana: ecology, evolution, and metabolism.</title>
        <authorList>
            <person name="Armbrust E.V."/>
            <person name="Berges J.A."/>
            <person name="Bowler C."/>
            <person name="Green B.R."/>
            <person name="Martinez D."/>
            <person name="Putnam N.H."/>
            <person name="Zhou S."/>
            <person name="Allen A.E."/>
            <person name="Apt K.E."/>
            <person name="Bechner M."/>
            <person name="Brzezinski M.A."/>
            <person name="Chaal B.K."/>
            <person name="Chiovitti A."/>
            <person name="Davis A.K."/>
            <person name="Demarest M.S."/>
            <person name="Detter J.C."/>
            <person name="Glavina T."/>
            <person name="Goodstein D."/>
            <person name="Hadi M.Z."/>
            <person name="Hellsten U."/>
            <person name="Hildebrand M."/>
            <person name="Jenkins B.D."/>
            <person name="Jurka J."/>
            <person name="Kapitonov V.V."/>
            <person name="Kroger N."/>
            <person name="Lau W.W."/>
            <person name="Lane T.W."/>
            <person name="Larimer F.W."/>
            <person name="Lippmeier J.C."/>
            <person name="Lucas S."/>
            <person name="Medina M."/>
            <person name="Montsant A."/>
            <person name="Obornik M."/>
            <person name="Parker M.S."/>
            <person name="Palenik B."/>
            <person name="Pazour G.J."/>
            <person name="Richardson P.M."/>
            <person name="Rynearson T.A."/>
            <person name="Saito M.A."/>
            <person name="Schwartz D.C."/>
            <person name="Thamatrakoln K."/>
            <person name="Valentin K."/>
            <person name="Vardi A."/>
            <person name="Wilkerson F.P."/>
            <person name="Rokhsar D.S."/>
        </authorList>
    </citation>
    <scope>NUCLEOTIDE SEQUENCE [LARGE SCALE GENOMIC DNA]</scope>
    <source>
        <strain evidence="3 4">CCMP1335</strain>
    </source>
</reference>
<dbReference type="InParanoid" id="B8BT57"/>
<evidence type="ECO:0008006" key="5">
    <source>
        <dbReference type="Google" id="ProtNLM"/>
    </source>
</evidence>
<keyword evidence="1" id="KW-0175">Coiled coil</keyword>
<feature type="compositionally biased region" description="Polar residues" evidence="2">
    <location>
        <begin position="78"/>
        <end position="92"/>
    </location>
</feature>
<feature type="compositionally biased region" description="Low complexity" evidence="2">
    <location>
        <begin position="23"/>
        <end position="32"/>
    </location>
</feature>
<protein>
    <recommendedName>
        <fullName evidence="5">BZIP domain-containing protein</fullName>
    </recommendedName>
</protein>
<proteinExistence type="predicted"/>
<dbReference type="Proteomes" id="UP000001449">
    <property type="component" value="Chromosome 1"/>
</dbReference>
<evidence type="ECO:0000256" key="1">
    <source>
        <dbReference type="SAM" id="Coils"/>
    </source>
</evidence>
<gene>
    <name evidence="3" type="ORF">THAPSDRAFT_1036</name>
</gene>
<dbReference type="AlphaFoldDB" id="B8BT57"/>
<evidence type="ECO:0000313" key="4">
    <source>
        <dbReference type="Proteomes" id="UP000001449"/>
    </source>
</evidence>
<dbReference type="KEGG" id="tps:THAPSDRAFT_1036"/>
<dbReference type="EMBL" id="CM000638">
    <property type="protein sequence ID" value="EED95662.1"/>
    <property type="molecule type" value="Genomic_DNA"/>
</dbReference>
<feature type="compositionally biased region" description="Basic residues" evidence="2">
    <location>
        <begin position="13"/>
        <end position="22"/>
    </location>
</feature>
<dbReference type="PaxDb" id="35128-Thaps1036"/>
<name>B8BT57_THAPS</name>
<feature type="region of interest" description="Disordered" evidence="2">
    <location>
        <begin position="1"/>
        <end position="99"/>
    </location>
</feature>
<dbReference type="RefSeq" id="XP_002286021.1">
    <property type="nucleotide sequence ID" value="XM_002285985.1"/>
</dbReference>
<reference evidence="3 4" key="2">
    <citation type="journal article" date="2008" name="Nature">
        <title>The Phaeodactylum genome reveals the evolutionary history of diatom genomes.</title>
        <authorList>
            <person name="Bowler C."/>
            <person name="Allen A.E."/>
            <person name="Badger J.H."/>
            <person name="Grimwood J."/>
            <person name="Jabbari K."/>
            <person name="Kuo A."/>
            <person name="Maheswari U."/>
            <person name="Martens C."/>
            <person name="Maumus F."/>
            <person name="Otillar R.P."/>
            <person name="Rayko E."/>
            <person name="Salamov A."/>
            <person name="Vandepoele K."/>
            <person name="Beszteri B."/>
            <person name="Gruber A."/>
            <person name="Heijde M."/>
            <person name="Katinka M."/>
            <person name="Mock T."/>
            <person name="Valentin K."/>
            <person name="Verret F."/>
            <person name="Berges J.A."/>
            <person name="Brownlee C."/>
            <person name="Cadoret J.P."/>
            <person name="Chiovitti A."/>
            <person name="Choi C.J."/>
            <person name="Coesel S."/>
            <person name="De Martino A."/>
            <person name="Detter J.C."/>
            <person name="Durkin C."/>
            <person name="Falciatore A."/>
            <person name="Fournet J."/>
            <person name="Haruta M."/>
            <person name="Huysman M.J."/>
            <person name="Jenkins B.D."/>
            <person name="Jiroutova K."/>
            <person name="Jorgensen R.E."/>
            <person name="Joubert Y."/>
            <person name="Kaplan A."/>
            <person name="Kroger N."/>
            <person name="Kroth P.G."/>
            <person name="La Roche J."/>
            <person name="Lindquist E."/>
            <person name="Lommer M."/>
            <person name="Martin-Jezequel V."/>
            <person name="Lopez P.J."/>
            <person name="Lucas S."/>
            <person name="Mangogna M."/>
            <person name="McGinnis K."/>
            <person name="Medlin L.K."/>
            <person name="Montsant A."/>
            <person name="Oudot-Le Secq M.P."/>
            <person name="Napoli C."/>
            <person name="Obornik M."/>
            <person name="Parker M.S."/>
            <person name="Petit J.L."/>
            <person name="Porcel B.M."/>
            <person name="Poulsen N."/>
            <person name="Robison M."/>
            <person name="Rychlewski L."/>
            <person name="Rynearson T.A."/>
            <person name="Schmutz J."/>
            <person name="Shapiro H."/>
            <person name="Siaut M."/>
            <person name="Stanley M."/>
            <person name="Sussman M.R."/>
            <person name="Taylor A.R."/>
            <person name="Vardi A."/>
            <person name="von Dassow P."/>
            <person name="Vyverman W."/>
            <person name="Willis A."/>
            <person name="Wyrwicz L.S."/>
            <person name="Rokhsar D.S."/>
            <person name="Weissenbach J."/>
            <person name="Armbrust E.V."/>
            <person name="Green B.R."/>
            <person name="Van de Peer Y."/>
            <person name="Grigoriev I.V."/>
        </authorList>
    </citation>
    <scope>NUCLEOTIDE SEQUENCE [LARGE SCALE GENOMIC DNA]</scope>
    <source>
        <strain evidence="3 4">CCMP1335</strain>
    </source>
</reference>
<feature type="region of interest" description="Disordered" evidence="2">
    <location>
        <begin position="470"/>
        <end position="502"/>
    </location>
</feature>
<keyword evidence="4" id="KW-1185">Reference proteome</keyword>
<dbReference type="HOGENOM" id="CLU_543492_0_0_1"/>
<organism evidence="3 4">
    <name type="scientific">Thalassiosira pseudonana</name>
    <name type="common">Marine diatom</name>
    <name type="synonym">Cyclotella nana</name>
    <dbReference type="NCBI Taxonomy" id="35128"/>
    <lineage>
        <taxon>Eukaryota</taxon>
        <taxon>Sar</taxon>
        <taxon>Stramenopiles</taxon>
        <taxon>Ochrophyta</taxon>
        <taxon>Bacillariophyta</taxon>
        <taxon>Coscinodiscophyceae</taxon>
        <taxon>Thalassiosirophycidae</taxon>
        <taxon>Thalassiosirales</taxon>
        <taxon>Thalassiosiraceae</taxon>
        <taxon>Thalassiosira</taxon>
    </lineage>
</organism>
<evidence type="ECO:0000256" key="2">
    <source>
        <dbReference type="SAM" id="MobiDB-lite"/>
    </source>
</evidence>
<accession>B8BT57</accession>